<dbReference type="InterPro" id="IPR007854">
    <property type="entry name" value="Fip1_dom"/>
</dbReference>
<dbReference type="PANTHER" id="PTHR36884:SF4">
    <property type="entry name" value="FIP1[III]-LIKE PROTEIN"/>
    <property type="match status" value="1"/>
</dbReference>
<comment type="caution">
    <text evidence="7">The sequence shown here is derived from an EMBL/GenBank/DDBJ whole genome shotgun (WGS) entry which is preliminary data.</text>
</comment>
<dbReference type="PANTHER" id="PTHR36884">
    <property type="entry name" value="FIP1[III]-LIKE PROTEIN"/>
    <property type="match status" value="1"/>
</dbReference>
<reference evidence="7 8" key="1">
    <citation type="journal article" date="2024" name="Plant J.">
        <title>Genome sequences and population genomics reveal climatic adaptation and genomic divergence between two closely related sweetgum species.</title>
        <authorList>
            <person name="Xu W.Q."/>
            <person name="Ren C.Q."/>
            <person name="Zhang X.Y."/>
            <person name="Comes H.P."/>
            <person name="Liu X.H."/>
            <person name="Li Y.G."/>
            <person name="Kettle C.J."/>
            <person name="Jalonen R."/>
            <person name="Gaisberger H."/>
            <person name="Ma Y.Z."/>
            <person name="Qiu Y.X."/>
        </authorList>
    </citation>
    <scope>NUCLEOTIDE SEQUENCE [LARGE SCALE GENOMIC DNA]</scope>
    <source>
        <strain evidence="7">Hangzhou</strain>
    </source>
</reference>
<evidence type="ECO:0000256" key="5">
    <source>
        <dbReference type="SAM" id="MobiDB-lite"/>
    </source>
</evidence>
<comment type="similarity">
    <text evidence="2">Belongs to the FIP1 family.</text>
</comment>
<name>A0AAP0S7Z9_LIQFO</name>
<dbReference type="EMBL" id="JBBPBK010000003">
    <property type="protein sequence ID" value="KAK9288991.1"/>
    <property type="molecule type" value="Genomic_DNA"/>
</dbReference>
<evidence type="ECO:0000313" key="7">
    <source>
        <dbReference type="EMBL" id="KAK9288991.1"/>
    </source>
</evidence>
<dbReference type="GO" id="GO:0005634">
    <property type="term" value="C:nucleus"/>
    <property type="evidence" value="ECO:0007669"/>
    <property type="project" value="UniProtKB-SubCell"/>
</dbReference>
<organism evidence="7 8">
    <name type="scientific">Liquidambar formosana</name>
    <name type="common">Formosan gum</name>
    <dbReference type="NCBI Taxonomy" id="63359"/>
    <lineage>
        <taxon>Eukaryota</taxon>
        <taxon>Viridiplantae</taxon>
        <taxon>Streptophyta</taxon>
        <taxon>Embryophyta</taxon>
        <taxon>Tracheophyta</taxon>
        <taxon>Spermatophyta</taxon>
        <taxon>Magnoliopsida</taxon>
        <taxon>eudicotyledons</taxon>
        <taxon>Gunneridae</taxon>
        <taxon>Pentapetalae</taxon>
        <taxon>Saxifragales</taxon>
        <taxon>Altingiaceae</taxon>
        <taxon>Liquidambar</taxon>
    </lineage>
</organism>
<feature type="domain" description="Pre-mRNA polyadenylation factor Fip1" evidence="6">
    <location>
        <begin position="113"/>
        <end position="155"/>
    </location>
</feature>
<dbReference type="Proteomes" id="UP001415857">
    <property type="component" value="Unassembled WGS sequence"/>
</dbReference>
<evidence type="ECO:0000256" key="1">
    <source>
        <dbReference type="ARBA" id="ARBA00004123"/>
    </source>
</evidence>
<feature type="region of interest" description="Disordered" evidence="5">
    <location>
        <begin position="7"/>
        <end position="27"/>
    </location>
</feature>
<keyword evidence="3" id="KW-0507">mRNA processing</keyword>
<dbReference type="InterPro" id="IPR044976">
    <property type="entry name" value="FIPS5/FIPS3-like"/>
</dbReference>
<keyword evidence="8" id="KW-1185">Reference proteome</keyword>
<proteinExistence type="inferred from homology"/>
<evidence type="ECO:0000256" key="2">
    <source>
        <dbReference type="ARBA" id="ARBA00007459"/>
    </source>
</evidence>
<feature type="region of interest" description="Disordered" evidence="5">
    <location>
        <begin position="187"/>
        <end position="227"/>
    </location>
</feature>
<dbReference type="GO" id="GO:0006397">
    <property type="term" value="P:mRNA processing"/>
    <property type="evidence" value="ECO:0007669"/>
    <property type="project" value="UniProtKB-KW"/>
</dbReference>
<dbReference type="Pfam" id="PF05182">
    <property type="entry name" value="Fip1"/>
    <property type="match status" value="1"/>
</dbReference>
<keyword evidence="4" id="KW-0539">Nucleus</keyword>
<evidence type="ECO:0000256" key="3">
    <source>
        <dbReference type="ARBA" id="ARBA00022664"/>
    </source>
</evidence>
<comment type="subcellular location">
    <subcellularLocation>
        <location evidence="1">Nucleus</location>
    </subcellularLocation>
</comment>
<evidence type="ECO:0000259" key="6">
    <source>
        <dbReference type="Pfam" id="PF05182"/>
    </source>
</evidence>
<dbReference type="AlphaFoldDB" id="A0AAP0S7Z9"/>
<sequence length="227" mass="25179">MVRVRIEVMGSEQSSSGNGVERGNGVKGSYHSQFSQYKYVRSHAATFPSNVKRNGSAGAASSMFARRDQEDNEWNQYKGSTSGQVAPIHAAAIPAKSQGGYGFLLPRYRTILDVNIDTFEQKPWRHPGVDITDFFNYGFDEQSWKDYCNSVEQFRQKTSMLTRIPVHEFSKYNQACEAGSEREKVVQEAVAEETDQAGQGRTDSHACKIAARGSETVGTAKRQSNSG</sequence>
<accession>A0AAP0S7Z9</accession>
<gene>
    <name evidence="7" type="ORF">L1049_017462</name>
</gene>
<evidence type="ECO:0000313" key="8">
    <source>
        <dbReference type="Proteomes" id="UP001415857"/>
    </source>
</evidence>
<protein>
    <recommendedName>
        <fullName evidence="6">Pre-mRNA polyadenylation factor Fip1 domain-containing protein</fullName>
    </recommendedName>
</protein>
<evidence type="ECO:0000256" key="4">
    <source>
        <dbReference type="ARBA" id="ARBA00023242"/>
    </source>
</evidence>